<organism evidence="2">
    <name type="scientific">marine sediment metagenome</name>
    <dbReference type="NCBI Taxonomy" id="412755"/>
    <lineage>
        <taxon>unclassified sequences</taxon>
        <taxon>metagenomes</taxon>
        <taxon>ecological metagenomes</taxon>
    </lineage>
</organism>
<dbReference type="AlphaFoldDB" id="A0A0F9FI77"/>
<evidence type="ECO:0000256" key="1">
    <source>
        <dbReference type="SAM" id="MobiDB-lite"/>
    </source>
</evidence>
<gene>
    <name evidence="2" type="ORF">LCGC14_2027420</name>
</gene>
<feature type="region of interest" description="Disordered" evidence="1">
    <location>
        <begin position="124"/>
        <end position="159"/>
    </location>
</feature>
<dbReference type="Pfam" id="PF23907">
    <property type="entry name" value="DUF7249"/>
    <property type="match status" value="1"/>
</dbReference>
<comment type="caution">
    <text evidence="2">The sequence shown here is derived from an EMBL/GenBank/DDBJ whole genome shotgun (WGS) entry which is preliminary data.</text>
</comment>
<proteinExistence type="predicted"/>
<reference evidence="2" key="1">
    <citation type="journal article" date="2015" name="Nature">
        <title>Complex archaea that bridge the gap between prokaryotes and eukaryotes.</title>
        <authorList>
            <person name="Spang A."/>
            <person name="Saw J.H."/>
            <person name="Jorgensen S.L."/>
            <person name="Zaremba-Niedzwiedzka K."/>
            <person name="Martijn J."/>
            <person name="Lind A.E."/>
            <person name="van Eijk R."/>
            <person name="Schleper C."/>
            <person name="Guy L."/>
            <person name="Ettema T.J."/>
        </authorList>
    </citation>
    <scope>NUCLEOTIDE SEQUENCE</scope>
</reference>
<name>A0A0F9FI77_9ZZZZ</name>
<sequence>MDKDTTYQGWTNYETWCVKLWLDNDQGTQELASEICKSPEYDSHYQSGLALREIFPEVYTSVQTALDSEGPASDLMRSALDATNWTEIAKNIKQCVPRDCSTTRANRFETARENYQRIKKLLEQFKDEETQPSSDHFTEWNLEETDPLPDVWEKGANNG</sequence>
<dbReference type="InterPro" id="IPR055673">
    <property type="entry name" value="DUF7249"/>
</dbReference>
<accession>A0A0F9FI77</accession>
<dbReference type="EMBL" id="LAZR01023537">
    <property type="protein sequence ID" value="KKL78181.1"/>
    <property type="molecule type" value="Genomic_DNA"/>
</dbReference>
<evidence type="ECO:0000313" key="2">
    <source>
        <dbReference type="EMBL" id="KKL78181.1"/>
    </source>
</evidence>
<protein>
    <submittedName>
        <fullName evidence="2">Uncharacterized protein</fullName>
    </submittedName>
</protein>